<dbReference type="PANTHER" id="PTHR43280:SF2">
    <property type="entry name" value="HTH-TYPE TRANSCRIPTIONAL REGULATOR EXSA"/>
    <property type="match status" value="1"/>
</dbReference>
<dbReference type="InterPro" id="IPR029062">
    <property type="entry name" value="Class_I_gatase-like"/>
</dbReference>
<dbReference type="InterPro" id="IPR018060">
    <property type="entry name" value="HTH_AraC"/>
</dbReference>
<dbReference type="SUPFAM" id="SSF52317">
    <property type="entry name" value="Class I glutamine amidotransferase-like"/>
    <property type="match status" value="1"/>
</dbReference>
<organism evidence="5">
    <name type="scientific">Variovorax paradoxus</name>
    <dbReference type="NCBI Taxonomy" id="34073"/>
    <lineage>
        <taxon>Bacteria</taxon>
        <taxon>Pseudomonadati</taxon>
        <taxon>Pseudomonadota</taxon>
        <taxon>Betaproteobacteria</taxon>
        <taxon>Burkholderiales</taxon>
        <taxon>Comamonadaceae</taxon>
        <taxon>Variovorax</taxon>
    </lineage>
</organism>
<reference evidence="5" key="1">
    <citation type="submission" date="2019-12" db="EMBL/GenBank/DDBJ databases">
        <authorList>
            <person name="Cremers G."/>
        </authorList>
    </citation>
    <scope>NUCLEOTIDE SEQUENCE</scope>
    <source>
        <strain evidence="5">Vvax</strain>
    </source>
</reference>
<evidence type="ECO:0000256" key="2">
    <source>
        <dbReference type="ARBA" id="ARBA00023125"/>
    </source>
</evidence>
<dbReference type="GO" id="GO:0003700">
    <property type="term" value="F:DNA-binding transcription factor activity"/>
    <property type="evidence" value="ECO:0007669"/>
    <property type="project" value="InterPro"/>
</dbReference>
<gene>
    <name evidence="5" type="primary">tetD_4</name>
    <name evidence="5" type="ORF">VVAX_05950</name>
</gene>
<feature type="domain" description="HTH araC/xylS-type" evidence="4">
    <location>
        <begin position="198"/>
        <end position="296"/>
    </location>
</feature>
<proteinExistence type="predicted"/>
<evidence type="ECO:0000256" key="3">
    <source>
        <dbReference type="ARBA" id="ARBA00023163"/>
    </source>
</evidence>
<dbReference type="EMBL" id="LR743508">
    <property type="protein sequence ID" value="CAA2109679.1"/>
    <property type="molecule type" value="Genomic_DNA"/>
</dbReference>
<evidence type="ECO:0000313" key="5">
    <source>
        <dbReference type="EMBL" id="CAA2109679.1"/>
    </source>
</evidence>
<keyword evidence="2" id="KW-0238">DNA-binding</keyword>
<protein>
    <submittedName>
        <fullName evidence="5">Transposon Tn10 TetD protein</fullName>
    </submittedName>
</protein>
<dbReference type="Gene3D" id="3.40.50.880">
    <property type="match status" value="1"/>
</dbReference>
<dbReference type="SUPFAM" id="SSF46689">
    <property type="entry name" value="Homeodomain-like"/>
    <property type="match status" value="2"/>
</dbReference>
<name>A0A679JG26_VARPD</name>
<dbReference type="Pfam" id="PF12833">
    <property type="entry name" value="HTH_18"/>
    <property type="match status" value="1"/>
</dbReference>
<dbReference type="PANTHER" id="PTHR43280">
    <property type="entry name" value="ARAC-FAMILY TRANSCRIPTIONAL REGULATOR"/>
    <property type="match status" value="1"/>
</dbReference>
<dbReference type="InterPro" id="IPR009057">
    <property type="entry name" value="Homeodomain-like_sf"/>
</dbReference>
<accession>A0A679JG26</accession>
<dbReference type="AlphaFoldDB" id="A0A679JG26"/>
<keyword evidence="3" id="KW-0804">Transcription</keyword>
<dbReference type="GO" id="GO:0043565">
    <property type="term" value="F:sequence-specific DNA binding"/>
    <property type="evidence" value="ECO:0007669"/>
    <property type="project" value="InterPro"/>
</dbReference>
<dbReference type="PROSITE" id="PS01124">
    <property type="entry name" value="HTH_ARAC_FAMILY_2"/>
    <property type="match status" value="1"/>
</dbReference>
<evidence type="ECO:0000259" key="4">
    <source>
        <dbReference type="PROSITE" id="PS01124"/>
    </source>
</evidence>
<evidence type="ECO:0000256" key="1">
    <source>
        <dbReference type="ARBA" id="ARBA00023015"/>
    </source>
</evidence>
<sequence length="301" mass="33114">MSEVWFILLDGFDLYEASAAMQAFVVANGFACVAGQARRYLVRCLTNGAAPVRSNGEATLHADALPPALPARVEHVILVGGSSARQALLHPTRSQARLAAWIARERPRIGRLAAIGEGAFVVASWRKRTPRDASSGDTGVAASLSGLELALRTITGDMGYRVSLQVAEKLAPAPERFGAPFRFRTALTGHACGDERALALNRWIAAHLRQPLTNDQLSQRLAMTSRTFSRFYPRATGFTPARAVEHIRLEHACHVLETTLMSFKQIARRSGFSSEEVMRRAFIRVIKMTPSQYKRQLYGQV</sequence>
<dbReference type="SMART" id="SM00342">
    <property type="entry name" value="HTH_ARAC"/>
    <property type="match status" value="1"/>
</dbReference>
<keyword evidence="1" id="KW-0805">Transcription regulation</keyword>
<dbReference type="Gene3D" id="1.10.10.60">
    <property type="entry name" value="Homeodomain-like"/>
    <property type="match status" value="1"/>
</dbReference>